<comment type="caution">
    <text evidence="18">The sequence shown here is derived from an EMBL/GenBank/DDBJ whole genome shotgun (WGS) entry which is preliminary data.</text>
</comment>
<feature type="binding site" evidence="14 15">
    <location>
        <position position="78"/>
    </location>
    <ligand>
        <name>a divalent metal cation</name>
        <dbReference type="ChEBI" id="CHEBI:60240"/>
    </ligand>
</feature>
<dbReference type="PANTHER" id="PTHR10954">
    <property type="entry name" value="RIBONUCLEASE H2 SUBUNIT A"/>
    <property type="match status" value="1"/>
</dbReference>
<dbReference type="eggNOG" id="COG0164">
    <property type="taxonomic scope" value="Bacteria"/>
</dbReference>
<evidence type="ECO:0000256" key="6">
    <source>
        <dbReference type="ARBA" id="ARBA00012180"/>
    </source>
</evidence>
<evidence type="ECO:0000256" key="14">
    <source>
        <dbReference type="HAMAP-Rule" id="MF_00052"/>
    </source>
</evidence>
<evidence type="ECO:0000256" key="7">
    <source>
        <dbReference type="ARBA" id="ARBA00019179"/>
    </source>
</evidence>
<dbReference type="SUPFAM" id="SSF53098">
    <property type="entry name" value="Ribonuclease H-like"/>
    <property type="match status" value="1"/>
</dbReference>
<comment type="subcellular location">
    <subcellularLocation>
        <location evidence="4 14">Cytoplasm</location>
    </subcellularLocation>
</comment>
<dbReference type="AlphaFoldDB" id="W1Q2S6"/>
<dbReference type="InterPro" id="IPR024567">
    <property type="entry name" value="RNase_HII/HIII_dom"/>
</dbReference>
<dbReference type="EMBL" id="ACIN03000013">
    <property type="protein sequence ID" value="ESK65393.1"/>
    <property type="molecule type" value="Genomic_DNA"/>
</dbReference>
<protein>
    <recommendedName>
        <fullName evidence="7 14">Ribonuclease HII</fullName>
        <shortName evidence="14">RNase HII</shortName>
        <ecNumber evidence="6 14">3.1.26.4</ecNumber>
    </recommendedName>
</protein>
<dbReference type="GO" id="GO:0043137">
    <property type="term" value="P:DNA replication, removal of RNA primer"/>
    <property type="evidence" value="ECO:0007669"/>
    <property type="project" value="TreeGrafter"/>
</dbReference>
<evidence type="ECO:0000256" key="10">
    <source>
        <dbReference type="ARBA" id="ARBA00022723"/>
    </source>
</evidence>
<evidence type="ECO:0000256" key="3">
    <source>
        <dbReference type="ARBA" id="ARBA00004065"/>
    </source>
</evidence>
<keyword evidence="11 14" id="KW-0255">Endonuclease</keyword>
<accession>W1Q2S6</accession>
<dbReference type="InterPro" id="IPR022898">
    <property type="entry name" value="RNase_HII"/>
</dbReference>
<dbReference type="CDD" id="cd07182">
    <property type="entry name" value="RNase_HII_bacteria_HII_like"/>
    <property type="match status" value="1"/>
</dbReference>
<comment type="catalytic activity">
    <reaction evidence="1 14 15 16">
        <text>Endonucleolytic cleavage to 5'-phosphomonoester.</text>
        <dbReference type="EC" id="3.1.26.4"/>
    </reaction>
</comment>
<dbReference type="HOGENOM" id="CLU_036532_2_1_9"/>
<feature type="binding site" evidence="14 15">
    <location>
        <position position="79"/>
    </location>
    <ligand>
        <name>a divalent metal cation</name>
        <dbReference type="ChEBI" id="CHEBI:60240"/>
    </ligand>
</feature>
<evidence type="ECO:0000256" key="15">
    <source>
        <dbReference type="PROSITE-ProRule" id="PRU01319"/>
    </source>
</evidence>
<comment type="cofactor">
    <cofactor evidence="14 15">
        <name>Mn(2+)</name>
        <dbReference type="ChEBI" id="CHEBI:29035"/>
    </cofactor>
    <cofactor evidence="14 15">
        <name>Mg(2+)</name>
        <dbReference type="ChEBI" id="CHEBI:18420"/>
    </cofactor>
    <text evidence="14 15">Manganese or magnesium. Binds 1 divalent metal ion per monomer in the absence of substrate. May bind a second metal ion after substrate binding.</text>
</comment>
<evidence type="ECO:0000256" key="2">
    <source>
        <dbReference type="ARBA" id="ARBA00001946"/>
    </source>
</evidence>
<dbReference type="GO" id="GO:0006298">
    <property type="term" value="P:mismatch repair"/>
    <property type="evidence" value="ECO:0007669"/>
    <property type="project" value="TreeGrafter"/>
</dbReference>
<dbReference type="GO" id="GO:0032299">
    <property type="term" value="C:ribonuclease H2 complex"/>
    <property type="evidence" value="ECO:0007669"/>
    <property type="project" value="TreeGrafter"/>
</dbReference>
<dbReference type="GO" id="GO:0003723">
    <property type="term" value="F:RNA binding"/>
    <property type="evidence" value="ECO:0007669"/>
    <property type="project" value="UniProtKB-UniRule"/>
</dbReference>
<dbReference type="GO" id="GO:0004523">
    <property type="term" value="F:RNA-DNA hybrid ribonuclease activity"/>
    <property type="evidence" value="ECO:0007669"/>
    <property type="project" value="UniProtKB-UniRule"/>
</dbReference>
<evidence type="ECO:0000256" key="8">
    <source>
        <dbReference type="ARBA" id="ARBA00022490"/>
    </source>
</evidence>
<dbReference type="InterPro" id="IPR036397">
    <property type="entry name" value="RNaseH_sf"/>
</dbReference>
<evidence type="ECO:0000256" key="12">
    <source>
        <dbReference type="ARBA" id="ARBA00022801"/>
    </source>
</evidence>
<dbReference type="PANTHER" id="PTHR10954:SF18">
    <property type="entry name" value="RIBONUCLEASE HII"/>
    <property type="match status" value="1"/>
</dbReference>
<dbReference type="RefSeq" id="WP_023392196.1">
    <property type="nucleotide sequence ID" value="NZ_KI535340.1"/>
</dbReference>
<dbReference type="EC" id="3.1.26.4" evidence="6 14"/>
<keyword evidence="8 14" id="KW-0963">Cytoplasm</keyword>
<dbReference type="Gene3D" id="3.30.420.10">
    <property type="entry name" value="Ribonuclease H-like superfamily/Ribonuclease H"/>
    <property type="match status" value="1"/>
</dbReference>
<dbReference type="InterPro" id="IPR012337">
    <property type="entry name" value="RNaseH-like_sf"/>
</dbReference>
<dbReference type="GeneID" id="84818052"/>
<evidence type="ECO:0000256" key="11">
    <source>
        <dbReference type="ARBA" id="ARBA00022759"/>
    </source>
</evidence>
<evidence type="ECO:0000313" key="18">
    <source>
        <dbReference type="EMBL" id="ESK65393.1"/>
    </source>
</evidence>
<dbReference type="Pfam" id="PF01351">
    <property type="entry name" value="RNase_HII"/>
    <property type="match status" value="1"/>
</dbReference>
<keyword evidence="12 14" id="KW-0378">Hydrolase</keyword>
<dbReference type="HAMAP" id="MF_00052_B">
    <property type="entry name" value="RNase_HII_B"/>
    <property type="match status" value="1"/>
</dbReference>
<dbReference type="PROSITE" id="PS51975">
    <property type="entry name" value="RNASE_H_2"/>
    <property type="match status" value="1"/>
</dbReference>
<reference evidence="18" key="1">
    <citation type="submission" date="2013-06" db="EMBL/GenBank/DDBJ databases">
        <authorList>
            <person name="Weinstock G."/>
            <person name="Sodergren E."/>
            <person name="Clifton S."/>
            <person name="Fulton L."/>
            <person name="Fulton B."/>
            <person name="Courtney L."/>
            <person name="Fronick C."/>
            <person name="Harrison M."/>
            <person name="Strong C."/>
            <person name="Farmer C."/>
            <person name="Delahaunty K."/>
            <person name="Markovic C."/>
            <person name="Hall O."/>
            <person name="Minx P."/>
            <person name="Tomlinson C."/>
            <person name="Mitreva M."/>
            <person name="Nelson J."/>
            <person name="Hou S."/>
            <person name="Wollam A."/>
            <person name="Pepin K.H."/>
            <person name="Johnson M."/>
            <person name="Bhonagiri V."/>
            <person name="Nash W.E."/>
            <person name="Warren W."/>
            <person name="Chinwalla A."/>
            <person name="Mardis E.R."/>
            <person name="Wilson R.K."/>
        </authorList>
    </citation>
    <scope>NUCLEOTIDE SEQUENCE [LARGE SCALE GENOMIC DNA]</scope>
    <source>
        <strain evidence="18">ATCC 49176</strain>
    </source>
</reference>
<name>W1Q2S6_ABIDE</name>
<gene>
    <name evidence="14" type="primary">rnhB</name>
    <name evidence="18" type="ORF">GCWU000182_001554</name>
</gene>
<keyword evidence="19" id="KW-1185">Reference proteome</keyword>
<evidence type="ECO:0000256" key="5">
    <source>
        <dbReference type="ARBA" id="ARBA00007383"/>
    </source>
</evidence>
<dbReference type="OrthoDB" id="9803420at2"/>
<feature type="domain" description="RNase H type-2" evidence="17">
    <location>
        <begin position="72"/>
        <end position="262"/>
    </location>
</feature>
<evidence type="ECO:0000313" key="19">
    <source>
        <dbReference type="Proteomes" id="UP000019050"/>
    </source>
</evidence>
<dbReference type="FunFam" id="3.30.420.10:FF:000006">
    <property type="entry name" value="Ribonuclease HII"/>
    <property type="match status" value="1"/>
</dbReference>
<comment type="similarity">
    <text evidence="5 14 16">Belongs to the RNase HII family.</text>
</comment>
<dbReference type="STRING" id="592010.GCWU000182_001554"/>
<comment type="cofactor">
    <cofactor evidence="2">
        <name>Mg(2+)</name>
        <dbReference type="ChEBI" id="CHEBI:18420"/>
    </cofactor>
</comment>
<dbReference type="NCBIfam" id="NF000594">
    <property type="entry name" value="PRK00015.1-1"/>
    <property type="match status" value="1"/>
</dbReference>
<evidence type="ECO:0000256" key="1">
    <source>
        <dbReference type="ARBA" id="ARBA00000077"/>
    </source>
</evidence>
<dbReference type="GO" id="GO:0030145">
    <property type="term" value="F:manganese ion binding"/>
    <property type="evidence" value="ECO:0007669"/>
    <property type="project" value="UniProtKB-UniRule"/>
</dbReference>
<evidence type="ECO:0000259" key="17">
    <source>
        <dbReference type="PROSITE" id="PS51975"/>
    </source>
</evidence>
<evidence type="ECO:0000256" key="4">
    <source>
        <dbReference type="ARBA" id="ARBA00004496"/>
    </source>
</evidence>
<dbReference type="NCBIfam" id="NF000595">
    <property type="entry name" value="PRK00015.1-3"/>
    <property type="match status" value="1"/>
</dbReference>
<sequence>MSKLTVSQIKDALLEVEDESHELLAILAKDERKSVQKLLEKCHKRLQNQQIMFRVHQKRLIHEMAAYEAGYQVIAGLDEVGRGPLAGPVVVAAVVLPRDCQHLLVGVTDSKQLSHAKRLEFARQIREVALDLKIVAIPPAIIDRENIYQATRQGMKAAVEALRVKPDYLLLDAITIDSDLPQESLVKGDQRSLSIAAASIVAKVYRDELMVQYSQTYPEFGFERNMGYGTKEHLVALDRVGYTPIHRRSFEPVKSMYKTYES</sequence>
<feature type="binding site" evidence="14 15">
    <location>
        <position position="172"/>
    </location>
    <ligand>
        <name>a divalent metal cation</name>
        <dbReference type="ChEBI" id="CHEBI:60240"/>
    </ligand>
</feature>
<keyword evidence="9 14" id="KW-0540">Nuclease</keyword>
<dbReference type="InterPro" id="IPR001352">
    <property type="entry name" value="RNase_HII/HIII"/>
</dbReference>
<keyword evidence="10 14" id="KW-0479">Metal-binding</keyword>
<keyword evidence="13 14" id="KW-0464">Manganese</keyword>
<evidence type="ECO:0000256" key="13">
    <source>
        <dbReference type="ARBA" id="ARBA00023211"/>
    </source>
</evidence>
<dbReference type="GO" id="GO:0005737">
    <property type="term" value="C:cytoplasm"/>
    <property type="evidence" value="ECO:0007669"/>
    <property type="project" value="UniProtKB-SubCell"/>
</dbReference>
<comment type="function">
    <text evidence="3 14 16">Endonuclease that specifically degrades the RNA of RNA-DNA hybrids.</text>
</comment>
<evidence type="ECO:0000256" key="16">
    <source>
        <dbReference type="RuleBase" id="RU003515"/>
    </source>
</evidence>
<organism evidence="18 19">
    <name type="scientific">Abiotrophia defectiva ATCC 49176</name>
    <dbReference type="NCBI Taxonomy" id="592010"/>
    <lineage>
        <taxon>Bacteria</taxon>
        <taxon>Bacillati</taxon>
        <taxon>Bacillota</taxon>
        <taxon>Bacilli</taxon>
        <taxon>Lactobacillales</taxon>
        <taxon>Aerococcaceae</taxon>
        <taxon>Abiotrophia</taxon>
    </lineage>
</organism>
<dbReference type="Proteomes" id="UP000019050">
    <property type="component" value="Unassembled WGS sequence"/>
</dbReference>
<evidence type="ECO:0000256" key="9">
    <source>
        <dbReference type="ARBA" id="ARBA00022722"/>
    </source>
</evidence>
<proteinExistence type="inferred from homology"/>